<evidence type="ECO:0000313" key="1">
    <source>
        <dbReference type="EMBL" id="GKV12042.1"/>
    </source>
</evidence>
<reference evidence="1 2" key="1">
    <citation type="journal article" date="2021" name="Commun. Biol.">
        <title>The genome of Shorea leprosula (Dipterocarpaceae) highlights the ecological relevance of drought in aseasonal tropical rainforests.</title>
        <authorList>
            <person name="Ng K.K.S."/>
            <person name="Kobayashi M.J."/>
            <person name="Fawcett J.A."/>
            <person name="Hatakeyama M."/>
            <person name="Paape T."/>
            <person name="Ng C.H."/>
            <person name="Ang C.C."/>
            <person name="Tnah L.H."/>
            <person name="Lee C.T."/>
            <person name="Nishiyama T."/>
            <person name="Sese J."/>
            <person name="O'Brien M.J."/>
            <person name="Copetti D."/>
            <person name="Mohd Noor M.I."/>
            <person name="Ong R.C."/>
            <person name="Putra M."/>
            <person name="Sireger I.Z."/>
            <person name="Indrioko S."/>
            <person name="Kosugi Y."/>
            <person name="Izuno A."/>
            <person name="Isagi Y."/>
            <person name="Lee S.L."/>
            <person name="Shimizu K.K."/>
        </authorList>
    </citation>
    <scope>NUCLEOTIDE SEQUENCE [LARGE SCALE GENOMIC DNA]</scope>
    <source>
        <strain evidence="1">214</strain>
    </source>
</reference>
<gene>
    <name evidence="1" type="ORF">SLEP1_g23246</name>
</gene>
<organism evidence="1 2">
    <name type="scientific">Rubroshorea leprosula</name>
    <dbReference type="NCBI Taxonomy" id="152421"/>
    <lineage>
        <taxon>Eukaryota</taxon>
        <taxon>Viridiplantae</taxon>
        <taxon>Streptophyta</taxon>
        <taxon>Embryophyta</taxon>
        <taxon>Tracheophyta</taxon>
        <taxon>Spermatophyta</taxon>
        <taxon>Magnoliopsida</taxon>
        <taxon>eudicotyledons</taxon>
        <taxon>Gunneridae</taxon>
        <taxon>Pentapetalae</taxon>
        <taxon>rosids</taxon>
        <taxon>malvids</taxon>
        <taxon>Malvales</taxon>
        <taxon>Dipterocarpaceae</taxon>
        <taxon>Rubroshorea</taxon>
    </lineage>
</organism>
<dbReference type="AlphaFoldDB" id="A0AAV5JET3"/>
<comment type="caution">
    <text evidence="1">The sequence shown here is derived from an EMBL/GenBank/DDBJ whole genome shotgun (WGS) entry which is preliminary data.</text>
</comment>
<name>A0AAV5JET3_9ROSI</name>
<accession>A0AAV5JET3</accession>
<dbReference type="Proteomes" id="UP001054252">
    <property type="component" value="Unassembled WGS sequence"/>
</dbReference>
<proteinExistence type="predicted"/>
<keyword evidence="2" id="KW-1185">Reference proteome</keyword>
<evidence type="ECO:0000313" key="2">
    <source>
        <dbReference type="Proteomes" id="UP001054252"/>
    </source>
</evidence>
<dbReference type="EMBL" id="BPVZ01000035">
    <property type="protein sequence ID" value="GKV12042.1"/>
    <property type="molecule type" value="Genomic_DNA"/>
</dbReference>
<protein>
    <submittedName>
        <fullName evidence="1">Uncharacterized protein</fullName>
    </submittedName>
</protein>
<sequence length="174" mass="19862">MVEYLPNREPQFLLYGPRTPDCKLVPESLNKYYTITIPELFPHEVFHGVASFSSPPTSPDCVVCAWCETYDDGKIKAECWEPCRNATKWAMRDTTSSRLTNMIGAVYHNESFCFCNDEDHVLKFDIRNGSLSRPYSIRNTTETKPGIKCVPWRRRIVGTDGVKGVLGLAEELIY</sequence>